<dbReference type="AlphaFoldDB" id="A0AAN9TLM7"/>
<protein>
    <submittedName>
        <fullName evidence="1">Uncharacterized protein</fullName>
    </submittedName>
</protein>
<reference evidence="1 2" key="1">
    <citation type="submission" date="2024-03" db="EMBL/GenBank/DDBJ databases">
        <title>Adaptation during the transition from Ophiocordyceps entomopathogen to insect associate is accompanied by gene loss and intensified selection.</title>
        <authorList>
            <person name="Ward C.M."/>
            <person name="Onetto C.A."/>
            <person name="Borneman A.R."/>
        </authorList>
    </citation>
    <scope>NUCLEOTIDE SEQUENCE [LARGE SCALE GENOMIC DNA]</scope>
    <source>
        <strain evidence="1">AWRI1</strain>
        <tissue evidence="1">Single Adult Female</tissue>
    </source>
</reference>
<name>A0AAN9TLM7_9HEMI</name>
<comment type="caution">
    <text evidence="1">The sequence shown here is derived from an EMBL/GenBank/DDBJ whole genome shotgun (WGS) entry which is preliminary data.</text>
</comment>
<keyword evidence="2" id="KW-1185">Reference proteome</keyword>
<dbReference type="EMBL" id="JBBCAQ010000020">
    <property type="protein sequence ID" value="KAK7592867.1"/>
    <property type="molecule type" value="Genomic_DNA"/>
</dbReference>
<sequence>MANNLWLPSSGTKLVANQRYHNILAVRKGMCEVKSTKPTNGGRDGGDPQRTVHWLRKTSFGWLLGRKKGTHHDDSGGDVADEYIVYEVYEGKKPAGIADEFVPC</sequence>
<gene>
    <name evidence="1" type="ORF">V9T40_007619</name>
</gene>
<proteinExistence type="predicted"/>
<evidence type="ECO:0000313" key="1">
    <source>
        <dbReference type="EMBL" id="KAK7592867.1"/>
    </source>
</evidence>
<dbReference type="Proteomes" id="UP001367676">
    <property type="component" value="Unassembled WGS sequence"/>
</dbReference>
<organism evidence="1 2">
    <name type="scientific">Parthenolecanium corni</name>
    <dbReference type="NCBI Taxonomy" id="536013"/>
    <lineage>
        <taxon>Eukaryota</taxon>
        <taxon>Metazoa</taxon>
        <taxon>Ecdysozoa</taxon>
        <taxon>Arthropoda</taxon>
        <taxon>Hexapoda</taxon>
        <taxon>Insecta</taxon>
        <taxon>Pterygota</taxon>
        <taxon>Neoptera</taxon>
        <taxon>Paraneoptera</taxon>
        <taxon>Hemiptera</taxon>
        <taxon>Sternorrhyncha</taxon>
        <taxon>Coccoidea</taxon>
        <taxon>Coccidae</taxon>
        <taxon>Parthenolecanium</taxon>
    </lineage>
</organism>
<evidence type="ECO:0000313" key="2">
    <source>
        <dbReference type="Proteomes" id="UP001367676"/>
    </source>
</evidence>
<accession>A0AAN9TLM7</accession>